<dbReference type="NCBIfam" id="TIGR01368">
    <property type="entry name" value="CPSaseIIsmall"/>
    <property type="match status" value="1"/>
</dbReference>
<feature type="domain" description="Carbamoyl-phosphate synthase small subunit N-terminal" evidence="12">
    <location>
        <begin position="1"/>
        <end position="131"/>
    </location>
</feature>
<keyword evidence="4 11" id="KW-0436">Ligase</keyword>
<dbReference type="PROSITE" id="PS51273">
    <property type="entry name" value="GATASE_TYPE_1"/>
    <property type="match status" value="1"/>
</dbReference>
<dbReference type="FunFam" id="3.50.30.20:FF:000001">
    <property type="entry name" value="Carbamoyl-phosphate synthase small chain"/>
    <property type="match status" value="1"/>
</dbReference>
<dbReference type="InterPro" id="IPR035686">
    <property type="entry name" value="CPSase_GATase1"/>
</dbReference>
<evidence type="ECO:0000256" key="1">
    <source>
        <dbReference type="ARBA" id="ARBA00004812"/>
    </source>
</evidence>
<dbReference type="PRINTS" id="PR00097">
    <property type="entry name" value="ANTSNTHASEII"/>
</dbReference>
<dbReference type="SMART" id="SM01097">
    <property type="entry name" value="CPSase_sm_chain"/>
    <property type="match status" value="1"/>
</dbReference>
<evidence type="ECO:0000256" key="10">
    <source>
        <dbReference type="ARBA" id="ARBA00049285"/>
    </source>
</evidence>
<feature type="binding site" evidence="11">
    <location>
        <position position="251"/>
    </location>
    <ligand>
        <name>L-glutamine</name>
        <dbReference type="ChEBI" id="CHEBI:58359"/>
    </ligand>
</feature>
<accession>A0A235FCJ8</accession>
<evidence type="ECO:0000313" key="14">
    <source>
        <dbReference type="Proteomes" id="UP000215059"/>
    </source>
</evidence>
<dbReference type="AlphaFoldDB" id="A0A235FCJ8"/>
<keyword evidence="11" id="KW-0055">Arginine biosynthesis</keyword>
<evidence type="ECO:0000256" key="2">
    <source>
        <dbReference type="ARBA" id="ARBA00005077"/>
    </source>
</evidence>
<evidence type="ECO:0000256" key="5">
    <source>
        <dbReference type="ARBA" id="ARBA00022741"/>
    </source>
</evidence>
<comment type="pathway">
    <text evidence="2 11">Amino-acid biosynthesis; L-arginine biosynthesis; carbamoyl phosphate from bicarbonate: step 1/1.</text>
</comment>
<feature type="binding site" evidence="11">
    <location>
        <position position="221"/>
    </location>
    <ligand>
        <name>L-glutamine</name>
        <dbReference type="ChEBI" id="CHEBI:58359"/>
    </ligand>
</feature>
<feature type="binding site" evidence="11">
    <location>
        <position position="219"/>
    </location>
    <ligand>
        <name>L-glutamine</name>
        <dbReference type="ChEBI" id="CHEBI:58359"/>
    </ligand>
</feature>
<dbReference type="UniPathway" id="UPA00068">
    <property type="reaction ID" value="UER00171"/>
</dbReference>
<dbReference type="GO" id="GO:0006526">
    <property type="term" value="P:L-arginine biosynthetic process"/>
    <property type="evidence" value="ECO:0007669"/>
    <property type="project" value="UniProtKB-UniRule"/>
</dbReference>
<dbReference type="PANTHER" id="PTHR43418:SF7">
    <property type="entry name" value="CARBAMOYL-PHOSPHATE SYNTHASE SMALL CHAIN"/>
    <property type="match status" value="1"/>
</dbReference>
<dbReference type="Pfam" id="PF00117">
    <property type="entry name" value="GATase"/>
    <property type="match status" value="1"/>
</dbReference>
<keyword evidence="11" id="KW-0028">Amino-acid biosynthesis</keyword>
<protein>
    <recommendedName>
        <fullName evidence="11">Carbamoyl phosphate synthase small chain</fullName>
        <ecNumber evidence="11">6.3.5.5</ecNumber>
    </recommendedName>
    <alternativeName>
        <fullName evidence="11">Carbamoyl phosphate synthetase glutamine chain</fullName>
    </alternativeName>
</protein>
<dbReference type="InterPro" id="IPR017926">
    <property type="entry name" value="GATASE"/>
</dbReference>
<keyword evidence="14" id="KW-1185">Reference proteome</keyword>
<proteinExistence type="inferred from homology"/>
<name>A0A235FCJ8_9BACL</name>
<dbReference type="RefSeq" id="WP_094250879.1">
    <property type="nucleotide sequence ID" value="NZ_JBHLXL010000001.1"/>
</dbReference>
<dbReference type="HAMAP" id="MF_01209">
    <property type="entry name" value="CPSase_S_chain"/>
    <property type="match status" value="1"/>
</dbReference>
<evidence type="ECO:0000256" key="9">
    <source>
        <dbReference type="ARBA" id="ARBA00048816"/>
    </source>
</evidence>
<dbReference type="NCBIfam" id="NF009475">
    <property type="entry name" value="PRK12838.1"/>
    <property type="match status" value="1"/>
</dbReference>
<dbReference type="InterPro" id="IPR050472">
    <property type="entry name" value="Anth_synth/Amidotransfase"/>
</dbReference>
<dbReference type="EMBL" id="NOII01000001">
    <property type="protein sequence ID" value="OYD58919.1"/>
    <property type="molecule type" value="Genomic_DNA"/>
</dbReference>
<feature type="binding site" evidence="11">
    <location>
        <position position="248"/>
    </location>
    <ligand>
        <name>L-glutamine</name>
        <dbReference type="ChEBI" id="CHEBI:58359"/>
    </ligand>
</feature>
<comment type="pathway">
    <text evidence="1 11">Pyrimidine metabolism; UMP biosynthesis via de novo pathway; (S)-dihydroorotate from bicarbonate: step 1/3.</text>
</comment>
<dbReference type="CDD" id="cd01744">
    <property type="entry name" value="GATase1_CPSase"/>
    <property type="match status" value="1"/>
</dbReference>
<evidence type="ECO:0000256" key="7">
    <source>
        <dbReference type="ARBA" id="ARBA00022962"/>
    </source>
</evidence>
<dbReference type="InterPro" id="IPR006274">
    <property type="entry name" value="CarbamoylP_synth_ssu"/>
</dbReference>
<dbReference type="PANTHER" id="PTHR43418">
    <property type="entry name" value="MULTIFUNCTIONAL TRYPTOPHAN BIOSYNTHESIS PROTEIN-RELATED"/>
    <property type="match status" value="1"/>
</dbReference>
<comment type="catalytic activity">
    <reaction evidence="9 11">
        <text>hydrogencarbonate + L-glutamine + 2 ATP + H2O = carbamoyl phosphate + L-glutamate + 2 ADP + phosphate + 2 H(+)</text>
        <dbReference type="Rhea" id="RHEA:18633"/>
        <dbReference type="ChEBI" id="CHEBI:15377"/>
        <dbReference type="ChEBI" id="CHEBI:15378"/>
        <dbReference type="ChEBI" id="CHEBI:17544"/>
        <dbReference type="ChEBI" id="CHEBI:29985"/>
        <dbReference type="ChEBI" id="CHEBI:30616"/>
        <dbReference type="ChEBI" id="CHEBI:43474"/>
        <dbReference type="ChEBI" id="CHEBI:58228"/>
        <dbReference type="ChEBI" id="CHEBI:58359"/>
        <dbReference type="ChEBI" id="CHEBI:456216"/>
        <dbReference type="EC" id="6.3.5.5"/>
    </reaction>
</comment>
<dbReference type="SUPFAM" id="SSF52021">
    <property type="entry name" value="Carbamoyl phosphate synthetase, small subunit N-terminal domain"/>
    <property type="match status" value="1"/>
</dbReference>
<dbReference type="GO" id="GO:0044205">
    <property type="term" value="P:'de novo' UMP biosynthetic process"/>
    <property type="evidence" value="ECO:0007669"/>
    <property type="project" value="UniProtKB-UniRule"/>
</dbReference>
<dbReference type="EC" id="6.3.5.5" evidence="11"/>
<dbReference type="GO" id="GO:0006541">
    <property type="term" value="P:glutamine metabolic process"/>
    <property type="evidence" value="ECO:0007669"/>
    <property type="project" value="InterPro"/>
</dbReference>
<keyword evidence="6 11" id="KW-0067">ATP-binding</keyword>
<feature type="region of interest" description="CPSase" evidence="11">
    <location>
        <begin position="1"/>
        <end position="170"/>
    </location>
</feature>
<dbReference type="Proteomes" id="UP000215059">
    <property type="component" value="Unassembled WGS sequence"/>
</dbReference>
<feature type="binding site" evidence="11">
    <location>
        <position position="45"/>
    </location>
    <ligand>
        <name>L-glutamine</name>
        <dbReference type="ChEBI" id="CHEBI:58359"/>
    </ligand>
</feature>
<feature type="binding site" evidence="11">
    <location>
        <position position="292"/>
    </location>
    <ligand>
        <name>L-glutamine</name>
        <dbReference type="ChEBI" id="CHEBI:58359"/>
    </ligand>
</feature>
<keyword evidence="5 11" id="KW-0547">Nucleotide-binding</keyword>
<dbReference type="InterPro" id="IPR036480">
    <property type="entry name" value="CarbP_synth_ssu_N_sf"/>
</dbReference>
<organism evidence="13 14">
    <name type="scientific">Fictibacillus aquaticus</name>
    <dbReference type="NCBI Taxonomy" id="2021314"/>
    <lineage>
        <taxon>Bacteria</taxon>
        <taxon>Bacillati</taxon>
        <taxon>Bacillota</taxon>
        <taxon>Bacilli</taxon>
        <taxon>Bacillales</taxon>
        <taxon>Fictibacillaceae</taxon>
        <taxon>Fictibacillus</taxon>
    </lineage>
</organism>
<dbReference type="PRINTS" id="PR00099">
    <property type="entry name" value="CPSGATASE"/>
</dbReference>
<comment type="catalytic activity">
    <reaction evidence="10 11">
        <text>L-glutamine + H2O = L-glutamate + NH4(+)</text>
        <dbReference type="Rhea" id="RHEA:15889"/>
        <dbReference type="ChEBI" id="CHEBI:15377"/>
        <dbReference type="ChEBI" id="CHEBI:28938"/>
        <dbReference type="ChEBI" id="CHEBI:29985"/>
        <dbReference type="ChEBI" id="CHEBI:58359"/>
    </reaction>
</comment>
<dbReference type="GO" id="GO:0005524">
    <property type="term" value="F:ATP binding"/>
    <property type="evidence" value="ECO:0007669"/>
    <property type="project" value="UniProtKB-UniRule"/>
</dbReference>
<evidence type="ECO:0000256" key="4">
    <source>
        <dbReference type="ARBA" id="ARBA00022598"/>
    </source>
</evidence>
<dbReference type="GO" id="GO:0006207">
    <property type="term" value="P:'de novo' pyrimidine nucleobase biosynthetic process"/>
    <property type="evidence" value="ECO:0007669"/>
    <property type="project" value="InterPro"/>
</dbReference>
<evidence type="ECO:0000259" key="12">
    <source>
        <dbReference type="SMART" id="SM01097"/>
    </source>
</evidence>
<comment type="caution">
    <text evidence="13">The sequence shown here is derived from an EMBL/GenBank/DDBJ whole genome shotgun (WGS) entry which is preliminary data.</text>
</comment>
<dbReference type="PRINTS" id="PR00096">
    <property type="entry name" value="GATASE"/>
</dbReference>
<sequence>MVRYLILEDGTVFEGMAFGADAEALGEVVFTTSMTGYQEVVTDPSYYGQIITFTYPLIGNYGINRQDYESINPAAAGVILNENASFPSHYESIQGLSEWLAAKKIPGLYGIDTRKLTRILRKHGTVKGKLCNSADNRELTVKELISMPLKTNQVPSVSTKTSYQLPNRGERVVVVDYGVKSGMLRELSMRHCDVVVVPYNTQAAEILQLKPDGVLLSNGPGDPKDVPMALSMIRGLLDHNIPILGICLGHQLLSLACGAETVKLKFGHRGSNHPVKNLMTGKIALTSQNHGYTVDAASLENTDLILSHSAVNDGTVEGVVHKKKPAFSIQYHPEASPGPHDSNSIFDEFLHMMKTYKKEGILHA</sequence>
<reference evidence="13 14" key="1">
    <citation type="submission" date="2017-07" db="EMBL/GenBank/DDBJ databases">
        <title>Fictibacillus sp. nov. GDSW-R2A3 Genome sequencing and assembly.</title>
        <authorList>
            <person name="Mayilraj S."/>
        </authorList>
    </citation>
    <scope>NUCLEOTIDE SEQUENCE [LARGE SCALE GENOMIC DNA]</scope>
    <source>
        <strain evidence="13 14">GDSW-R2A3</strain>
    </source>
</reference>
<dbReference type="OrthoDB" id="9804328at2"/>
<gene>
    <name evidence="11" type="primary">carA</name>
    <name evidence="13" type="ORF">CGZ90_03180</name>
</gene>
<keyword evidence="8 11" id="KW-0665">Pyrimidine biosynthesis</keyword>
<dbReference type="Pfam" id="PF00988">
    <property type="entry name" value="CPSase_sm_chain"/>
    <property type="match status" value="1"/>
</dbReference>
<dbReference type="InterPro" id="IPR002474">
    <property type="entry name" value="CarbamoylP_synth_ssu_N"/>
</dbReference>
<feature type="active site" description="Nucleophile" evidence="11">
    <location>
        <position position="247"/>
    </location>
</feature>
<comment type="subunit">
    <text evidence="11">Composed of two chains; the small (or glutamine) chain promotes the hydrolysis of glutamine to ammonia, which is used by the large (or ammonia) chain to synthesize carbamoyl phosphate. Tetramer of heterodimers (alpha,beta)4.</text>
</comment>
<feature type="binding site" evidence="11">
    <location>
        <position position="291"/>
    </location>
    <ligand>
        <name>L-glutamine</name>
        <dbReference type="ChEBI" id="CHEBI:58359"/>
    </ligand>
</feature>
<dbReference type="GO" id="GO:0004359">
    <property type="term" value="F:glutaminase activity"/>
    <property type="evidence" value="ECO:0007669"/>
    <property type="project" value="RHEA"/>
</dbReference>
<dbReference type="GO" id="GO:0004088">
    <property type="term" value="F:carbamoyl-phosphate synthase (glutamine-hydrolyzing) activity"/>
    <property type="evidence" value="ECO:0007669"/>
    <property type="project" value="UniProtKB-UniRule"/>
</dbReference>
<feature type="binding site" evidence="11">
    <location>
        <position position="289"/>
    </location>
    <ligand>
        <name>L-glutamine</name>
        <dbReference type="ChEBI" id="CHEBI:58359"/>
    </ligand>
</feature>
<comment type="function">
    <text evidence="11">Small subunit of the glutamine-dependent carbamoyl phosphate synthetase (CPSase). CPSase catalyzes the formation of carbamoyl phosphate from the ammonia moiety of glutamine, carbonate, and phosphate donated by ATP, constituting the first step of 2 biosynthetic pathways, one leading to arginine and/or urea and the other to pyrimidine nucleotides. The small subunit (glutamine amidotransferase) binds and cleaves glutamine to supply the large subunit with the substrate ammonia.</text>
</comment>
<keyword evidence="7 11" id="KW-0315">Glutamine amidotransferase</keyword>
<dbReference type="InterPro" id="IPR029062">
    <property type="entry name" value="Class_I_gatase-like"/>
</dbReference>
<evidence type="ECO:0000256" key="8">
    <source>
        <dbReference type="ARBA" id="ARBA00022975"/>
    </source>
</evidence>
<evidence type="ECO:0000256" key="3">
    <source>
        <dbReference type="ARBA" id="ARBA00007800"/>
    </source>
</evidence>
<dbReference type="Gene3D" id="3.40.50.880">
    <property type="match status" value="1"/>
</dbReference>
<evidence type="ECO:0000313" key="13">
    <source>
        <dbReference type="EMBL" id="OYD58919.1"/>
    </source>
</evidence>
<dbReference type="SUPFAM" id="SSF52317">
    <property type="entry name" value="Class I glutamine amidotransferase-like"/>
    <property type="match status" value="1"/>
</dbReference>
<dbReference type="FunFam" id="3.40.50.880:FF:000029">
    <property type="entry name" value="Carbamoyl-phosphate synthase small chain"/>
    <property type="match status" value="1"/>
</dbReference>
<comment type="similarity">
    <text evidence="3 11">Belongs to the CarA family.</text>
</comment>
<dbReference type="Gene3D" id="3.50.30.20">
    <property type="entry name" value="Carbamoyl-phosphate synthase small subunit, N-terminal domain"/>
    <property type="match status" value="1"/>
</dbReference>
<feature type="active site" evidence="11">
    <location>
        <position position="332"/>
    </location>
</feature>
<evidence type="ECO:0000256" key="6">
    <source>
        <dbReference type="ARBA" id="ARBA00022840"/>
    </source>
</evidence>
<evidence type="ECO:0000256" key="11">
    <source>
        <dbReference type="HAMAP-Rule" id="MF_01209"/>
    </source>
</evidence>
<feature type="active site" evidence="11">
    <location>
        <position position="334"/>
    </location>
</feature>
<dbReference type="UniPathway" id="UPA00070">
    <property type="reaction ID" value="UER00115"/>
</dbReference>